<evidence type="ECO:0000313" key="2">
    <source>
        <dbReference type="Proteomes" id="UP000294547"/>
    </source>
</evidence>
<organism evidence="1 2">
    <name type="scientific">Oharaeibacter diazotrophicus</name>
    <dbReference type="NCBI Taxonomy" id="1920512"/>
    <lineage>
        <taxon>Bacteria</taxon>
        <taxon>Pseudomonadati</taxon>
        <taxon>Pseudomonadota</taxon>
        <taxon>Alphaproteobacteria</taxon>
        <taxon>Hyphomicrobiales</taxon>
        <taxon>Pleomorphomonadaceae</taxon>
        <taxon>Oharaeibacter</taxon>
    </lineage>
</organism>
<dbReference type="EMBL" id="SNXY01000012">
    <property type="protein sequence ID" value="TDP81498.1"/>
    <property type="molecule type" value="Genomic_DNA"/>
</dbReference>
<protein>
    <recommendedName>
        <fullName evidence="3">YcxB-like protein</fullName>
    </recommendedName>
</protein>
<proteinExistence type="predicted"/>
<dbReference type="AlphaFoldDB" id="A0A4V3CV85"/>
<reference evidence="1 2" key="1">
    <citation type="submission" date="2019-03" db="EMBL/GenBank/DDBJ databases">
        <title>Genomic Encyclopedia of Type Strains, Phase IV (KMG-IV): sequencing the most valuable type-strain genomes for metagenomic binning, comparative biology and taxonomic classification.</title>
        <authorList>
            <person name="Goeker M."/>
        </authorList>
    </citation>
    <scope>NUCLEOTIDE SEQUENCE [LARGE SCALE GENOMIC DNA]</scope>
    <source>
        <strain evidence="1 2">DSM 102969</strain>
    </source>
</reference>
<dbReference type="RefSeq" id="WP_126540675.1">
    <property type="nucleotide sequence ID" value="NZ_BSPM01000002.1"/>
</dbReference>
<keyword evidence="2" id="KW-1185">Reference proteome</keyword>
<comment type="caution">
    <text evidence="1">The sequence shown here is derived from an EMBL/GenBank/DDBJ whole genome shotgun (WGS) entry which is preliminary data.</text>
</comment>
<evidence type="ECO:0008006" key="3">
    <source>
        <dbReference type="Google" id="ProtNLM"/>
    </source>
</evidence>
<gene>
    <name evidence="1" type="ORF">EDD54_4368</name>
</gene>
<name>A0A4V3CV85_9HYPH</name>
<dbReference type="Proteomes" id="UP000294547">
    <property type="component" value="Unassembled WGS sequence"/>
</dbReference>
<evidence type="ECO:0000313" key="1">
    <source>
        <dbReference type="EMBL" id="TDP81498.1"/>
    </source>
</evidence>
<sequence length="179" mass="19772">MTDEVHYDLTPADAAAMSAAFARPAFGARHWGCHERLRRLFAGMAIGGLVFCLVKLYVHRATGLDLPPWEDGLAFVGALGFVGWKLTPKPGDMAPDDPRLGHRSFTWWADAFQIAGPGFRSRIDWAAVTELREAEGFLFMVTRWHDIHAVPLRALETAGFPNDVATIRDAWQRARGAGA</sequence>
<accession>A0A4V3CV85</accession>